<dbReference type="Proteomes" id="UP000006190">
    <property type="component" value="Unassembled WGS sequence"/>
</dbReference>
<dbReference type="PANTHER" id="PTHR11061:SF30">
    <property type="entry name" value="TRNA (URACIL(54)-C(5))-METHYLTRANSFERASE"/>
    <property type="match status" value="1"/>
</dbReference>
<comment type="similarity">
    <text evidence="4">Belongs to the class I-like SAM-binding methyltransferase superfamily. RNA M5U methyltransferase family.</text>
</comment>
<dbReference type="RefSeq" id="WP_006309221.1">
    <property type="nucleotide sequence ID" value="NZ_JH601133.1"/>
</dbReference>
<keyword evidence="3 4" id="KW-0949">S-adenosyl-L-methionine</keyword>
<name>H3NJL4_9LACT</name>
<dbReference type="EMBL" id="AGEG01000013">
    <property type="protein sequence ID" value="EHR36827.1"/>
    <property type="molecule type" value="Genomic_DNA"/>
</dbReference>
<dbReference type="FunFam" id="3.40.50.150:FF:000009">
    <property type="entry name" value="23S rRNA (Uracil(1939)-C(5))-methyltransferase RlmD"/>
    <property type="match status" value="1"/>
</dbReference>
<comment type="caution">
    <text evidence="6">The sequence shown here is derived from an EMBL/GenBank/DDBJ whole genome shotgun (WGS) entry which is preliminary data.</text>
</comment>
<gene>
    <name evidence="6" type="ORF">HMPREF9708_01053</name>
</gene>
<dbReference type="InterPro" id="IPR030390">
    <property type="entry name" value="MeTrfase_TrmA_AS"/>
</dbReference>
<dbReference type="InterPro" id="IPR029063">
    <property type="entry name" value="SAM-dependent_MTases_sf"/>
</dbReference>
<sequence length="468" mass="53191">MRKNQYPTEVLDVEVTHLNHKGYGVARYVHAPDRGSNGRGLNLLIFNTVPGDKVRVSVENAKGRRKAHVYYDELLEPSPKRNLTIANSIANSGGTPLLFMKYEDQLTFKEHLIKKQFKKHDLDLADKMRPIIGMDDPWRYRNKMELTFGKDGALGMHEIGNYKKVIDLEDSYIAPEILVAIKKVVSTWQQDHHLSSYDKDARQGLLKNLMMRYSHASQEVMVVLVANGRLADYQPVAQDLVNRLTQAFRKIQSIIWLEKPAMYGQAQEEWPRLIYGSDYINDSLNGYHYQLKYNTFFQASSRQAERMVQCALELAEVNDQMRVVDLFCGIGTFSLPFAAKVKELVGIEIVEASIQSARGNACEAGLTNTSFRVGDAYEGLEQLKAEWPSCDLLLLNPPRGGGGRKLVKSIARFGAERMVYISCNPVTLAEDLKWFAEQGYQVQTIQPIDQFPHTLHVECVVLMSRKDK</sequence>
<dbReference type="PROSITE" id="PS01231">
    <property type="entry name" value="TRMA_2"/>
    <property type="match status" value="1"/>
</dbReference>
<feature type="binding site" evidence="4">
    <location>
        <position position="348"/>
    </location>
    <ligand>
        <name>S-adenosyl-L-methionine</name>
        <dbReference type="ChEBI" id="CHEBI:59789"/>
    </ligand>
</feature>
<dbReference type="Gene3D" id="3.40.50.150">
    <property type="entry name" value="Vaccinia Virus protein VP39"/>
    <property type="match status" value="1"/>
</dbReference>
<dbReference type="PROSITE" id="PS01230">
    <property type="entry name" value="TRMA_1"/>
    <property type="match status" value="1"/>
</dbReference>
<keyword evidence="7" id="KW-1185">Reference proteome</keyword>
<dbReference type="InterPro" id="IPR030391">
    <property type="entry name" value="MeTrfase_TrmA_CS"/>
</dbReference>
<evidence type="ECO:0000256" key="5">
    <source>
        <dbReference type="PROSITE-ProRule" id="PRU10015"/>
    </source>
</evidence>
<evidence type="ECO:0000256" key="3">
    <source>
        <dbReference type="ARBA" id="ARBA00022691"/>
    </source>
</evidence>
<dbReference type="eggNOG" id="COG2265">
    <property type="taxonomic scope" value="Bacteria"/>
</dbReference>
<dbReference type="GO" id="GO:0070475">
    <property type="term" value="P:rRNA base methylation"/>
    <property type="evidence" value="ECO:0007669"/>
    <property type="project" value="TreeGrafter"/>
</dbReference>
<evidence type="ECO:0000313" key="7">
    <source>
        <dbReference type="Proteomes" id="UP000006190"/>
    </source>
</evidence>
<dbReference type="GO" id="GO:0070041">
    <property type="term" value="F:rRNA (uridine-C5-)-methyltransferase activity"/>
    <property type="evidence" value="ECO:0007669"/>
    <property type="project" value="TreeGrafter"/>
</dbReference>
<dbReference type="SUPFAM" id="SSF53335">
    <property type="entry name" value="S-adenosyl-L-methionine-dependent methyltransferases"/>
    <property type="match status" value="1"/>
</dbReference>
<organism evidence="6 7">
    <name type="scientific">Facklamia languida CCUG 37842</name>
    <dbReference type="NCBI Taxonomy" id="883113"/>
    <lineage>
        <taxon>Bacteria</taxon>
        <taxon>Bacillati</taxon>
        <taxon>Bacillota</taxon>
        <taxon>Bacilli</taxon>
        <taxon>Lactobacillales</taxon>
        <taxon>Aerococcaceae</taxon>
        <taxon>Facklamia</taxon>
    </lineage>
</organism>
<dbReference type="STRING" id="883113.HMPREF9708_01053"/>
<dbReference type="NCBIfam" id="TIGR00479">
    <property type="entry name" value="rumA"/>
    <property type="match status" value="1"/>
</dbReference>
<dbReference type="PATRIC" id="fig|883113.3.peg.1049"/>
<dbReference type="HOGENOM" id="CLU_014689_7_0_9"/>
<accession>H3NJL4</accession>
<evidence type="ECO:0000256" key="4">
    <source>
        <dbReference type="PROSITE-ProRule" id="PRU01024"/>
    </source>
</evidence>
<dbReference type="AlphaFoldDB" id="H3NJL4"/>
<evidence type="ECO:0000256" key="2">
    <source>
        <dbReference type="ARBA" id="ARBA00022679"/>
    </source>
</evidence>
<dbReference type="PROSITE" id="PS51687">
    <property type="entry name" value="SAM_MT_RNA_M5U"/>
    <property type="match status" value="1"/>
</dbReference>
<feature type="binding site" evidence="4">
    <location>
        <position position="298"/>
    </location>
    <ligand>
        <name>S-adenosyl-L-methionine</name>
        <dbReference type="ChEBI" id="CHEBI:59789"/>
    </ligand>
</feature>
<feature type="active site" evidence="5">
    <location>
        <position position="423"/>
    </location>
</feature>
<evidence type="ECO:0000313" key="6">
    <source>
        <dbReference type="EMBL" id="EHR36827.1"/>
    </source>
</evidence>
<dbReference type="InterPro" id="IPR012340">
    <property type="entry name" value="NA-bd_OB-fold"/>
</dbReference>
<dbReference type="Gene3D" id="2.40.50.1070">
    <property type="match status" value="1"/>
</dbReference>
<dbReference type="Pfam" id="PF05958">
    <property type="entry name" value="tRNA_U5-meth_tr"/>
    <property type="match status" value="1"/>
</dbReference>
<dbReference type="CDD" id="cd02440">
    <property type="entry name" value="AdoMet_MTases"/>
    <property type="match status" value="1"/>
</dbReference>
<protein>
    <submittedName>
        <fullName evidence="6">23S rRNA (Uracil-5-)-methyltransferase RumA</fullName>
    </submittedName>
</protein>
<feature type="binding site" evidence="4">
    <location>
        <position position="327"/>
    </location>
    <ligand>
        <name>S-adenosyl-L-methionine</name>
        <dbReference type="ChEBI" id="CHEBI:59789"/>
    </ligand>
</feature>
<dbReference type="InterPro" id="IPR010280">
    <property type="entry name" value="U5_MeTrfase_fam"/>
</dbReference>
<dbReference type="Gene3D" id="2.40.50.140">
    <property type="entry name" value="Nucleic acid-binding proteins"/>
    <property type="match status" value="1"/>
</dbReference>
<reference evidence="6 7" key="1">
    <citation type="submission" date="2012-01" db="EMBL/GenBank/DDBJ databases">
        <title>The Genome Sequence of Facklamia languida CCUG 37842.</title>
        <authorList>
            <consortium name="The Broad Institute Genome Sequencing Platform"/>
            <person name="Earl A."/>
            <person name="Ward D."/>
            <person name="Feldgarden M."/>
            <person name="Gevers D."/>
            <person name="Huys G."/>
            <person name="Young S.K."/>
            <person name="Zeng Q."/>
            <person name="Gargeya S."/>
            <person name="Fitzgerald M."/>
            <person name="Haas B."/>
            <person name="Abouelleil A."/>
            <person name="Alvarado L."/>
            <person name="Arachchi H.M."/>
            <person name="Berlin A."/>
            <person name="Chapman S.B."/>
            <person name="Gearin G."/>
            <person name="Goldberg J."/>
            <person name="Griggs A."/>
            <person name="Gujja S."/>
            <person name="Hansen M."/>
            <person name="Heiman D."/>
            <person name="Howarth C."/>
            <person name="Larimer J."/>
            <person name="Lui A."/>
            <person name="MacDonald P.J.P."/>
            <person name="McCowen C."/>
            <person name="Montmayeur A."/>
            <person name="Murphy C."/>
            <person name="Neiman D."/>
            <person name="Pearson M."/>
            <person name="Priest M."/>
            <person name="Roberts A."/>
            <person name="Saif S."/>
            <person name="Shea T."/>
            <person name="Sisk P."/>
            <person name="Stolte C."/>
            <person name="Sykes S."/>
            <person name="Wortman J."/>
            <person name="Nusbaum C."/>
            <person name="Birren B."/>
        </authorList>
    </citation>
    <scope>NUCLEOTIDE SEQUENCE [LARGE SCALE GENOMIC DNA]</scope>
    <source>
        <strain evidence="6 7">CCUG 37842</strain>
    </source>
</reference>
<feature type="binding site" evidence="4">
    <location>
        <position position="396"/>
    </location>
    <ligand>
        <name>S-adenosyl-L-methionine</name>
        <dbReference type="ChEBI" id="CHEBI:59789"/>
    </ligand>
</feature>
<dbReference type="OrthoDB" id="9804590at2"/>
<evidence type="ECO:0000256" key="1">
    <source>
        <dbReference type="ARBA" id="ARBA00022603"/>
    </source>
</evidence>
<keyword evidence="1 4" id="KW-0489">Methyltransferase</keyword>
<proteinExistence type="inferred from homology"/>
<keyword evidence="2 4" id="KW-0808">Transferase</keyword>
<feature type="active site" description="Nucleophile" evidence="4">
    <location>
        <position position="423"/>
    </location>
</feature>
<dbReference type="PANTHER" id="PTHR11061">
    <property type="entry name" value="RNA M5U METHYLTRANSFERASE"/>
    <property type="match status" value="1"/>
</dbReference>